<gene>
    <name evidence="1" type="ORF">M752DRAFT_277138</name>
</gene>
<organism evidence="1 2">
    <name type="scientific">Aspergillus phoenicis ATCC 13157</name>
    <dbReference type="NCBI Taxonomy" id="1353007"/>
    <lineage>
        <taxon>Eukaryota</taxon>
        <taxon>Fungi</taxon>
        <taxon>Dikarya</taxon>
        <taxon>Ascomycota</taxon>
        <taxon>Pezizomycotina</taxon>
        <taxon>Eurotiomycetes</taxon>
        <taxon>Eurotiomycetidae</taxon>
        <taxon>Eurotiales</taxon>
        <taxon>Aspergillaceae</taxon>
        <taxon>Aspergillus</taxon>
    </lineage>
</organism>
<dbReference type="EMBL" id="KZ851856">
    <property type="protein sequence ID" value="RDK41082.1"/>
    <property type="molecule type" value="Genomic_DNA"/>
</dbReference>
<protein>
    <submittedName>
        <fullName evidence="1">Uncharacterized protein</fullName>
    </submittedName>
</protein>
<proteinExistence type="predicted"/>
<evidence type="ECO:0000313" key="2">
    <source>
        <dbReference type="Proteomes" id="UP000254937"/>
    </source>
</evidence>
<accession>A0A370PFY7</accession>
<dbReference type="AlphaFoldDB" id="A0A370PFY7"/>
<sequence>MSRHVTLMLRVGPNMTPIAVQEDIPYQDLLAVVGEYVGSGEDAYKQSLTGFSVLWERTTSTSPFPERTLVDQENLQPTLELIALRQGKDILEADRRFEHTSSSGAFE</sequence>
<reference evidence="1 2" key="1">
    <citation type="submission" date="2018-07" db="EMBL/GenBank/DDBJ databases">
        <title>Section-level genome sequencing of Aspergillus section Nigri to investigate inter- and intra-species variation.</title>
        <authorList>
            <consortium name="DOE Joint Genome Institute"/>
            <person name="Vesth T.C."/>
            <person name="Nybo J.L."/>
            <person name="Theobald S."/>
            <person name="Frisvad J.C."/>
            <person name="Larsen T.O."/>
            <person name="Nielsen K.F."/>
            <person name="Hoof J.B."/>
            <person name="Brandl J."/>
            <person name="Salamov A."/>
            <person name="Riley R."/>
            <person name="Gladden J.M."/>
            <person name="Phatale P."/>
            <person name="Nielsen M.T."/>
            <person name="Lyhne E.K."/>
            <person name="Kogle M.E."/>
            <person name="Strasser K."/>
            <person name="McDonnell E."/>
            <person name="Barry K."/>
            <person name="Clum A."/>
            <person name="Chen C."/>
            <person name="Nolan M."/>
            <person name="Sandor L."/>
            <person name="Kuo A."/>
            <person name="Lipzen A."/>
            <person name="Hainaut M."/>
            <person name="Drula E."/>
            <person name="Tsang A."/>
            <person name="Magnuson J.K."/>
            <person name="Henrissat B."/>
            <person name="Wiebenga A."/>
            <person name="Simmons B.A."/>
            <person name="Makela M.R."/>
            <person name="De vries R.P."/>
            <person name="Grigoriev I.V."/>
            <person name="Mortensen U.H."/>
            <person name="Baker S.E."/>
            <person name="Andersen M.R."/>
        </authorList>
    </citation>
    <scope>NUCLEOTIDE SEQUENCE [LARGE SCALE GENOMIC DNA]</scope>
    <source>
        <strain evidence="1 2">ATCC 13157</strain>
    </source>
</reference>
<evidence type="ECO:0000313" key="1">
    <source>
        <dbReference type="EMBL" id="RDK41082.1"/>
    </source>
</evidence>
<keyword evidence="2" id="KW-1185">Reference proteome</keyword>
<dbReference type="Proteomes" id="UP000254937">
    <property type="component" value="Unassembled WGS sequence"/>
</dbReference>
<name>A0A370PFY7_ASPPH</name>